<dbReference type="Pfam" id="PF01863">
    <property type="entry name" value="YgjP-like"/>
    <property type="match status" value="1"/>
</dbReference>
<dbReference type="CDD" id="cd07344">
    <property type="entry name" value="M48_yhfN_like"/>
    <property type="match status" value="1"/>
</dbReference>
<dbReference type="PANTHER" id="PTHR30399:SF1">
    <property type="entry name" value="UTP PYROPHOSPHATASE"/>
    <property type="match status" value="1"/>
</dbReference>
<dbReference type="STRING" id="182217.HCW_05190"/>
<dbReference type="RefSeq" id="WP_014661173.1">
    <property type="nucleotide sequence ID" value="NC_017737.1"/>
</dbReference>
<keyword evidence="3" id="KW-1185">Reference proteome</keyword>
<dbReference type="InterPro" id="IPR002725">
    <property type="entry name" value="YgjP-like_metallopeptidase"/>
</dbReference>
<dbReference type="HOGENOM" id="CLU_065947_2_2_7"/>
<dbReference type="Gene3D" id="3.30.2010.10">
    <property type="entry name" value="Metalloproteases ('zincins'), catalytic domain"/>
    <property type="match status" value="1"/>
</dbReference>
<evidence type="ECO:0000313" key="3">
    <source>
        <dbReference type="Proteomes" id="UP000005010"/>
    </source>
</evidence>
<dbReference type="KEGG" id="hce:HCW_05190"/>
<dbReference type="Proteomes" id="UP000005010">
    <property type="component" value="Chromosome"/>
</dbReference>
<dbReference type="EMBL" id="CP003479">
    <property type="protein sequence ID" value="AFI04303.1"/>
    <property type="molecule type" value="Genomic_DNA"/>
</dbReference>
<organism evidence="2 3">
    <name type="scientific">Helicobacter cetorum (strain ATCC BAA-429 / MIT 00-7128)</name>
    <dbReference type="NCBI Taxonomy" id="182217"/>
    <lineage>
        <taxon>Bacteria</taxon>
        <taxon>Pseudomonadati</taxon>
        <taxon>Campylobacterota</taxon>
        <taxon>Epsilonproteobacteria</taxon>
        <taxon>Campylobacterales</taxon>
        <taxon>Helicobacteraceae</taxon>
        <taxon>Helicobacter</taxon>
    </lineage>
</organism>
<keyword evidence="2" id="KW-0378">Hydrolase</keyword>
<dbReference type="PATRIC" id="fig|182217.3.peg.1103"/>
<dbReference type="eggNOG" id="COG1451">
    <property type="taxonomic scope" value="Bacteria"/>
</dbReference>
<name>I0EMY4_HELC0</name>
<evidence type="ECO:0000313" key="2">
    <source>
        <dbReference type="EMBL" id="AFI04303.1"/>
    </source>
</evidence>
<protein>
    <submittedName>
        <fullName evidence="2">Putative hydrolase</fullName>
    </submittedName>
</protein>
<proteinExistence type="predicted"/>
<gene>
    <name evidence="2" type="ordered locus">HCW_05190</name>
</gene>
<dbReference type="InterPro" id="IPR053136">
    <property type="entry name" value="UTP_pyrophosphatase-like"/>
</dbReference>
<accession>I0EMY4</accession>
<feature type="domain" description="YgjP-like metallopeptidase" evidence="1">
    <location>
        <begin position="75"/>
        <end position="193"/>
    </location>
</feature>
<reference evidence="3" key="1">
    <citation type="submission" date="2012-04" db="EMBL/GenBank/DDBJ databases">
        <title>Complete genome sequence of Helicobacter cetorum strain MIT 00-7128.</title>
        <authorList>
            <person name="Kersulyte D."/>
            <person name="Berg D.E."/>
        </authorList>
    </citation>
    <scope>NUCLEOTIDE SEQUENCE [LARGE SCALE GENOMIC DNA]</scope>
    <source>
        <strain evidence="3">MIT 00-7128</strain>
    </source>
</reference>
<dbReference type="AlphaFoldDB" id="I0EMY4"/>
<dbReference type="GO" id="GO:0016787">
    <property type="term" value="F:hydrolase activity"/>
    <property type="evidence" value="ECO:0007669"/>
    <property type="project" value="UniProtKB-KW"/>
</dbReference>
<dbReference type="PANTHER" id="PTHR30399">
    <property type="entry name" value="UNCHARACTERIZED PROTEIN YGJP"/>
    <property type="match status" value="1"/>
</dbReference>
<sequence length="206" mass="24181">MLNDIPITIQKSKRIKTLSLSVMPSLEVILKIPYSCSQKMANDFLKNQETWLRTAFLEMKTKQYALNNRLNALQNQILVFNQEESLSKHSLLSLKKALKIYLEQQLPLIAQKMQTSYQGFNIRNNHRVLGSCSYNNRLSFALLIVCAKKEEINYVIIHELAHTIHKNHSKNFWNLVREFCPNYQILRDSLKQNMILYSQLIKRLKA</sequence>
<evidence type="ECO:0000259" key="1">
    <source>
        <dbReference type="Pfam" id="PF01863"/>
    </source>
</evidence>